<dbReference type="OrthoDB" id="9181174at2"/>
<dbReference type="InterPro" id="IPR036390">
    <property type="entry name" value="WH_DNA-bd_sf"/>
</dbReference>
<name>A0A497XFG3_9PROT</name>
<dbReference type="AlphaFoldDB" id="A0A497XFG3"/>
<reference evidence="1 2" key="1">
    <citation type="submission" date="2018-10" db="EMBL/GenBank/DDBJ databases">
        <title>Genomic Encyclopedia of Type Strains, Phase IV (KMG-IV): sequencing the most valuable type-strain genomes for metagenomic binning, comparative biology and taxonomic classification.</title>
        <authorList>
            <person name="Goeker M."/>
        </authorList>
    </citation>
    <scope>NUCLEOTIDE SEQUENCE [LARGE SCALE GENOMIC DNA]</scope>
    <source>
        <strain evidence="1 2">DSM 26916</strain>
    </source>
</reference>
<organism evidence="1 2">
    <name type="scientific">Sulfurisoma sediminicola</name>
    <dbReference type="NCBI Taxonomy" id="1381557"/>
    <lineage>
        <taxon>Bacteria</taxon>
        <taxon>Pseudomonadati</taxon>
        <taxon>Pseudomonadota</taxon>
        <taxon>Betaproteobacteria</taxon>
        <taxon>Nitrosomonadales</taxon>
        <taxon>Sterolibacteriaceae</taxon>
        <taxon>Sulfurisoma</taxon>
    </lineage>
</organism>
<evidence type="ECO:0000313" key="2">
    <source>
        <dbReference type="Proteomes" id="UP000268908"/>
    </source>
</evidence>
<accession>A0A497XFG3</accession>
<dbReference type="RefSeq" id="WP_121241221.1">
    <property type="nucleotide sequence ID" value="NZ_BHVV01000006.1"/>
</dbReference>
<gene>
    <name evidence="1" type="ORF">DFR35_1506</name>
</gene>
<evidence type="ECO:0000313" key="1">
    <source>
        <dbReference type="EMBL" id="RLJ64858.1"/>
    </source>
</evidence>
<keyword evidence="2" id="KW-1185">Reference proteome</keyword>
<dbReference type="SUPFAM" id="SSF46785">
    <property type="entry name" value="Winged helix' DNA-binding domain"/>
    <property type="match status" value="1"/>
</dbReference>
<comment type="caution">
    <text evidence="1">The sequence shown here is derived from an EMBL/GenBank/DDBJ whole genome shotgun (WGS) entry which is preliminary data.</text>
</comment>
<proteinExistence type="predicted"/>
<sequence>MDNTPILTYLKKHGQLLDSEIAAATGIPLPKVLVSLSDLSDRGEISRCRVTRFNDGKPFEATLCRISGYIPPATPGRKPSR</sequence>
<dbReference type="Proteomes" id="UP000268908">
    <property type="component" value="Unassembled WGS sequence"/>
</dbReference>
<dbReference type="EMBL" id="RCCI01000005">
    <property type="protein sequence ID" value="RLJ64858.1"/>
    <property type="molecule type" value="Genomic_DNA"/>
</dbReference>
<evidence type="ECO:0008006" key="3">
    <source>
        <dbReference type="Google" id="ProtNLM"/>
    </source>
</evidence>
<protein>
    <recommendedName>
        <fullName evidence="3">Transcriptional regulator</fullName>
    </recommendedName>
</protein>